<comment type="similarity">
    <text evidence="1">Belongs to the universal stress protein A family.</text>
</comment>
<dbReference type="Proteomes" id="UP000033607">
    <property type="component" value="Unassembled WGS sequence"/>
</dbReference>
<evidence type="ECO:0000259" key="2">
    <source>
        <dbReference type="Pfam" id="PF00582"/>
    </source>
</evidence>
<evidence type="ECO:0000313" key="3">
    <source>
        <dbReference type="EMBL" id="KKD37579.1"/>
    </source>
</evidence>
<sequence length="178" mass="20081">MTFHKILVALDISSPEVERVFQEALKVAKTEGSHLMLFHCISWENEEKINPLAGIGTLGNVNLHTILKQFSQASWTEQVKQVRSQLQRYCDTAKSQGISVEYQYQVGNPSALICEQAKDWNADLVIVGRRNRMKWSEFLLKSVSSSVLHHASCSVFVIQTETACTKHQSASQTQPVYN</sequence>
<dbReference type="PANTHER" id="PTHR46268">
    <property type="entry name" value="STRESS RESPONSE PROTEIN NHAX"/>
    <property type="match status" value="1"/>
</dbReference>
<dbReference type="RefSeq" id="WP_046279064.1">
    <property type="nucleotide sequence ID" value="NZ_LATL02000014.1"/>
</dbReference>
<dbReference type="EMBL" id="LATL02000014">
    <property type="protein sequence ID" value="KKD37579.1"/>
    <property type="molecule type" value="Genomic_DNA"/>
</dbReference>
<dbReference type="InterPro" id="IPR006015">
    <property type="entry name" value="Universal_stress_UspA"/>
</dbReference>
<evidence type="ECO:0000256" key="1">
    <source>
        <dbReference type="ARBA" id="ARBA00008791"/>
    </source>
</evidence>
<protein>
    <recommendedName>
        <fullName evidence="2">UspA domain-containing protein</fullName>
    </recommendedName>
</protein>
<proteinExistence type="inferred from homology"/>
<dbReference type="OrthoDB" id="516822at2"/>
<dbReference type="Gene3D" id="3.40.50.620">
    <property type="entry name" value="HUPs"/>
    <property type="match status" value="1"/>
</dbReference>
<dbReference type="PANTHER" id="PTHR46268:SF8">
    <property type="entry name" value="UNIVERSAL STRESS PROTEIN SLL1388"/>
    <property type="match status" value="1"/>
</dbReference>
<dbReference type="PRINTS" id="PR01438">
    <property type="entry name" value="UNVRSLSTRESS"/>
</dbReference>
<dbReference type="AlphaFoldDB" id="A0A0F5YFB4"/>
<feature type="domain" description="UspA" evidence="2">
    <location>
        <begin position="3"/>
        <end position="158"/>
    </location>
</feature>
<name>A0A0F5YFB4_9CYAN</name>
<dbReference type="CDD" id="cd00293">
    <property type="entry name" value="USP-like"/>
    <property type="match status" value="1"/>
</dbReference>
<dbReference type="InterPro" id="IPR014729">
    <property type="entry name" value="Rossmann-like_a/b/a_fold"/>
</dbReference>
<reference evidence="3 4" key="1">
    <citation type="submission" date="2015-06" db="EMBL/GenBank/DDBJ databases">
        <title>Draft genome assembly of filamentous brackish cyanobacterium Limnoraphis robusta strain CS-951.</title>
        <authorList>
            <person name="Willis A."/>
            <person name="Parks M."/>
            <person name="Burford M.A."/>
        </authorList>
    </citation>
    <scope>NUCLEOTIDE SEQUENCE [LARGE SCALE GENOMIC DNA]</scope>
    <source>
        <strain evidence="3 4">CS-951</strain>
    </source>
</reference>
<gene>
    <name evidence="3" type="ORF">WN50_13475</name>
</gene>
<evidence type="ECO:0000313" key="4">
    <source>
        <dbReference type="Proteomes" id="UP000033607"/>
    </source>
</evidence>
<comment type="caution">
    <text evidence="3">The sequence shown here is derived from an EMBL/GenBank/DDBJ whole genome shotgun (WGS) entry which is preliminary data.</text>
</comment>
<accession>A0A0F5YFB4</accession>
<dbReference type="SUPFAM" id="SSF52402">
    <property type="entry name" value="Adenine nucleotide alpha hydrolases-like"/>
    <property type="match status" value="1"/>
</dbReference>
<dbReference type="Pfam" id="PF00582">
    <property type="entry name" value="Usp"/>
    <property type="match status" value="1"/>
</dbReference>
<organism evidence="3 4">
    <name type="scientific">Limnoraphis robusta CS-951</name>
    <dbReference type="NCBI Taxonomy" id="1637645"/>
    <lineage>
        <taxon>Bacteria</taxon>
        <taxon>Bacillati</taxon>
        <taxon>Cyanobacteriota</taxon>
        <taxon>Cyanophyceae</taxon>
        <taxon>Oscillatoriophycideae</taxon>
        <taxon>Oscillatoriales</taxon>
        <taxon>Sirenicapillariaceae</taxon>
        <taxon>Limnoraphis</taxon>
    </lineage>
</organism>
<dbReference type="InterPro" id="IPR006016">
    <property type="entry name" value="UspA"/>
</dbReference>